<organism evidence="1 2">
    <name type="scientific">Sediminicola arcticus</name>
    <dbReference type="NCBI Taxonomy" id="1574308"/>
    <lineage>
        <taxon>Bacteria</taxon>
        <taxon>Pseudomonadati</taxon>
        <taxon>Bacteroidota</taxon>
        <taxon>Flavobacteriia</taxon>
        <taxon>Flavobacteriales</taxon>
        <taxon>Flavobacteriaceae</taxon>
        <taxon>Sediminicola</taxon>
    </lineage>
</organism>
<evidence type="ECO:0000313" key="1">
    <source>
        <dbReference type="EMBL" id="MET6991278.1"/>
    </source>
</evidence>
<keyword evidence="2" id="KW-1185">Reference proteome</keyword>
<dbReference type="Proteomes" id="UP001549799">
    <property type="component" value="Unassembled WGS sequence"/>
</dbReference>
<proteinExistence type="predicted"/>
<accession>A0ABV2SVT5</accession>
<name>A0ABV2SVT5_9FLAO</name>
<evidence type="ECO:0000313" key="2">
    <source>
        <dbReference type="Proteomes" id="UP001549799"/>
    </source>
</evidence>
<gene>
    <name evidence="1" type="ORF">ABXZ36_11540</name>
</gene>
<comment type="caution">
    <text evidence="1">The sequence shown here is derived from an EMBL/GenBank/DDBJ whole genome shotgun (WGS) entry which is preliminary data.</text>
</comment>
<reference evidence="1 2" key="1">
    <citation type="submission" date="2024-07" db="EMBL/GenBank/DDBJ databases">
        <title>The genome sequence of type strain Sediminicola arcticus GDMCC 1.2805.</title>
        <authorList>
            <person name="Liu Y."/>
        </authorList>
    </citation>
    <scope>NUCLEOTIDE SEQUENCE [LARGE SCALE GENOMIC DNA]</scope>
    <source>
        <strain evidence="1 2">GDMCC 1.2805</strain>
    </source>
</reference>
<sequence>MKRMKHFGFFSLLILMFFWGIGNAVYASSSTSIPLSSHLSNDIKLKKLLNKEGVVFTFQQQEFETVLQLSVLDKINTQFWLTSKRIAPVLCSLKGSEIQYIIYSNTIEPGLDTLTMIFPFHTYI</sequence>
<dbReference type="RefSeq" id="WP_354615790.1">
    <property type="nucleotide sequence ID" value="NZ_JBEXAE010000005.1"/>
</dbReference>
<dbReference type="EMBL" id="JBEXAE010000005">
    <property type="protein sequence ID" value="MET6991278.1"/>
    <property type="molecule type" value="Genomic_DNA"/>
</dbReference>
<protein>
    <submittedName>
        <fullName evidence="1">Uncharacterized protein</fullName>
    </submittedName>
</protein>